<keyword evidence="3" id="KW-0812">Transmembrane</keyword>
<dbReference type="GO" id="GO:0005524">
    <property type="term" value="F:ATP binding"/>
    <property type="evidence" value="ECO:0007669"/>
    <property type="project" value="UniProtKB-UniRule"/>
</dbReference>
<evidence type="ECO:0000256" key="5">
    <source>
        <dbReference type="ARBA" id="ARBA00022989"/>
    </source>
</evidence>
<dbReference type="InterPro" id="IPR008250">
    <property type="entry name" value="ATPase_P-typ_transduc_dom_A_sf"/>
</dbReference>
<dbReference type="PANTHER" id="PTHR48085">
    <property type="entry name" value="CADMIUM/ZINC-TRANSPORTING ATPASE HMA2-RELATED"/>
    <property type="match status" value="1"/>
</dbReference>
<keyword evidence="7" id="KW-1003">Cell membrane</keyword>
<dbReference type="NCBIfam" id="TIGR01525">
    <property type="entry name" value="ATPase-IB_hvy"/>
    <property type="match status" value="1"/>
</dbReference>
<evidence type="ECO:0000256" key="4">
    <source>
        <dbReference type="ARBA" id="ARBA00022967"/>
    </source>
</evidence>
<dbReference type="GO" id="GO:0046872">
    <property type="term" value="F:metal ion binding"/>
    <property type="evidence" value="ECO:0007669"/>
    <property type="project" value="UniProtKB-KW"/>
</dbReference>
<gene>
    <name evidence="9" type="ORF">GGC33_10150</name>
</gene>
<dbReference type="PANTHER" id="PTHR48085:SF5">
    <property type="entry name" value="CADMIUM_ZINC-TRANSPORTING ATPASE HMA4-RELATED"/>
    <property type="match status" value="1"/>
</dbReference>
<keyword evidence="6" id="KW-0472">Membrane</keyword>
<dbReference type="Proteomes" id="UP000437131">
    <property type="component" value="Unassembled WGS sequence"/>
</dbReference>
<dbReference type="SFLD" id="SFLDF00027">
    <property type="entry name" value="p-type_atpase"/>
    <property type="match status" value="1"/>
</dbReference>
<sequence>MTLTQATINHSHNNHLGEYSLVHSIEGRIRLRTPVLTKALQEQWEKRLMTMEEVKDYRFNVSASSMVINYQREISQDVFLNSLFLGYNSDHNGMFLSKIASDSTSINNRTFDNDSQNEKCDRPSWSNLTLPLVSTGLAIVANRFPSSLITFLARSALISAGLPVATRAMESVFIHHKLNIDCLDLMALVLSGLQGKLLTPSLVITLHELGDLIREYTARSTEQKTANLLDTIGRFAWVEREGEIVQIKSDEVIAGEIVIVYPGERIPVDGIVTFGEATVDQQQLTGESMPIVAQIDTYVYASTLVRSGKIKVKSERIGTQTRAAASIELLERAPVHDTRMANYAAKVADKLIIPSMILAGIVFATTKDPTRTASILTLDFVTGIRVSMPTAFLGALNHTTRHGILVRSGRTMELLGEIDTIVFDKTGTLTEGNIKVVGVETVNDNITPQRLLQLAVSAEQRITHPVAEAIVNYGKQESIEVLPRNSWDYSVGSGMTAEIDGLTVMVGSEKFLRSQGVNFACIPENEDKSDVLEGLSFVYVACDGDLMGYLEYTDPLRPESASLLYDLQNLYGLEVHLLTGDNQTRAHQVAKVLNIPPQQVHADAFPEDKAKIVRNLSRGGKTVAFVGDGLNDSVALAYADVSISFADGSDIARETADVVLMNNNLSSILEAIAIAKETQSLIEQNTMLVIAPNLIGLGFASTIGLNPLLATIIHNGTAIAAGLNSLRPLVQHQLETKEN</sequence>
<evidence type="ECO:0000256" key="1">
    <source>
        <dbReference type="ARBA" id="ARBA00004141"/>
    </source>
</evidence>
<dbReference type="SFLD" id="SFLDS00003">
    <property type="entry name" value="Haloacid_Dehalogenase"/>
    <property type="match status" value="1"/>
</dbReference>
<evidence type="ECO:0000259" key="8">
    <source>
        <dbReference type="Pfam" id="PF00122"/>
    </source>
</evidence>
<dbReference type="PRINTS" id="PR00120">
    <property type="entry name" value="HATPASE"/>
</dbReference>
<protein>
    <submittedName>
        <fullName evidence="9">Heavy metal translocating P-type ATPase</fullName>
    </submittedName>
</protein>
<dbReference type="InterPro" id="IPR023299">
    <property type="entry name" value="ATPase_P-typ_cyto_dom_N"/>
</dbReference>
<keyword evidence="7" id="KW-0067">ATP-binding</keyword>
<evidence type="ECO:0000256" key="6">
    <source>
        <dbReference type="ARBA" id="ARBA00023136"/>
    </source>
</evidence>
<dbReference type="Pfam" id="PF00122">
    <property type="entry name" value="E1-E2_ATPase"/>
    <property type="match status" value="1"/>
</dbReference>
<organism evidence="9 10">
    <name type="scientific">Cyanobacterium aponinum 0216</name>
    <dbReference type="NCBI Taxonomy" id="2676140"/>
    <lineage>
        <taxon>Bacteria</taxon>
        <taxon>Bacillati</taxon>
        <taxon>Cyanobacteriota</taxon>
        <taxon>Cyanophyceae</taxon>
        <taxon>Oscillatoriophycideae</taxon>
        <taxon>Chroococcales</taxon>
        <taxon>Geminocystaceae</taxon>
        <taxon>Cyanobacterium</taxon>
    </lineage>
</organism>
<dbReference type="SUPFAM" id="SSF81653">
    <property type="entry name" value="Calcium ATPase, transduction domain A"/>
    <property type="match status" value="1"/>
</dbReference>
<dbReference type="CDD" id="cd07550">
    <property type="entry name" value="P-type_ATPase_HM"/>
    <property type="match status" value="1"/>
</dbReference>
<evidence type="ECO:0000313" key="10">
    <source>
        <dbReference type="Proteomes" id="UP000437131"/>
    </source>
</evidence>
<dbReference type="InterPro" id="IPR023214">
    <property type="entry name" value="HAD_sf"/>
</dbReference>
<dbReference type="EMBL" id="WMIA01000011">
    <property type="protein sequence ID" value="MTF39288.1"/>
    <property type="molecule type" value="Genomic_DNA"/>
</dbReference>
<dbReference type="Pfam" id="PF19991">
    <property type="entry name" value="HMA_2"/>
    <property type="match status" value="1"/>
</dbReference>
<dbReference type="RefSeq" id="WP_155083939.1">
    <property type="nucleotide sequence ID" value="NZ_WMIA01000011.1"/>
</dbReference>
<accession>A0A844GWK5</accession>
<dbReference type="InterPro" id="IPR018303">
    <property type="entry name" value="ATPase_P-typ_P_site"/>
</dbReference>
<dbReference type="SUPFAM" id="SSF56784">
    <property type="entry name" value="HAD-like"/>
    <property type="match status" value="1"/>
</dbReference>
<dbReference type="AlphaFoldDB" id="A0A844GWK5"/>
<evidence type="ECO:0000256" key="2">
    <source>
        <dbReference type="ARBA" id="ARBA00006024"/>
    </source>
</evidence>
<dbReference type="Gene3D" id="2.70.150.10">
    <property type="entry name" value="Calcium-transporting ATPase, cytoplasmic transduction domain A"/>
    <property type="match status" value="1"/>
</dbReference>
<evidence type="ECO:0000256" key="3">
    <source>
        <dbReference type="ARBA" id="ARBA00022692"/>
    </source>
</evidence>
<dbReference type="InterPro" id="IPR001757">
    <property type="entry name" value="P_typ_ATPase"/>
</dbReference>
<dbReference type="GO" id="GO:0005886">
    <property type="term" value="C:plasma membrane"/>
    <property type="evidence" value="ECO:0007669"/>
    <property type="project" value="UniProtKB-SubCell"/>
</dbReference>
<feature type="domain" description="P-type ATPase A" evidence="8">
    <location>
        <begin position="235"/>
        <end position="330"/>
    </location>
</feature>
<keyword evidence="7" id="KW-0479">Metal-binding</keyword>
<dbReference type="Gene3D" id="3.40.50.1000">
    <property type="entry name" value="HAD superfamily/HAD-like"/>
    <property type="match status" value="1"/>
</dbReference>
<dbReference type="Pfam" id="PF00702">
    <property type="entry name" value="Hydrolase"/>
    <property type="match status" value="1"/>
</dbReference>
<dbReference type="SFLD" id="SFLDG00002">
    <property type="entry name" value="C1.7:_P-type_atpase_like"/>
    <property type="match status" value="1"/>
</dbReference>
<evidence type="ECO:0000313" key="9">
    <source>
        <dbReference type="EMBL" id="MTF39288.1"/>
    </source>
</evidence>
<dbReference type="GO" id="GO:0016887">
    <property type="term" value="F:ATP hydrolysis activity"/>
    <property type="evidence" value="ECO:0007669"/>
    <property type="project" value="InterPro"/>
</dbReference>
<proteinExistence type="inferred from homology"/>
<comment type="caution">
    <text evidence="9">The sequence shown here is derived from an EMBL/GenBank/DDBJ whole genome shotgun (WGS) entry which is preliminary data.</text>
</comment>
<comment type="subcellular location">
    <subcellularLocation>
        <location evidence="7">Cell membrane</location>
    </subcellularLocation>
    <subcellularLocation>
        <location evidence="1">Membrane</location>
        <topology evidence="1">Multi-pass membrane protein</topology>
    </subcellularLocation>
</comment>
<dbReference type="GO" id="GO:0019829">
    <property type="term" value="F:ATPase-coupled monoatomic cation transmembrane transporter activity"/>
    <property type="evidence" value="ECO:0007669"/>
    <property type="project" value="InterPro"/>
</dbReference>
<dbReference type="Gene3D" id="3.40.1110.10">
    <property type="entry name" value="Calcium-transporting ATPase, cytoplasmic domain N"/>
    <property type="match status" value="1"/>
</dbReference>
<dbReference type="InterPro" id="IPR027256">
    <property type="entry name" value="P-typ_ATPase_IB"/>
</dbReference>
<dbReference type="InterPro" id="IPR036412">
    <property type="entry name" value="HAD-like_sf"/>
</dbReference>
<dbReference type="InterPro" id="IPR051014">
    <property type="entry name" value="Cation_Transport_ATPase_IB"/>
</dbReference>
<name>A0A844GWK5_9CHRO</name>
<keyword evidence="4" id="KW-1278">Translocase</keyword>
<dbReference type="NCBIfam" id="TIGR01494">
    <property type="entry name" value="ATPase_P-type"/>
    <property type="match status" value="1"/>
</dbReference>
<dbReference type="PROSITE" id="PS00154">
    <property type="entry name" value="ATPASE_E1_E2"/>
    <property type="match status" value="1"/>
</dbReference>
<dbReference type="PRINTS" id="PR00119">
    <property type="entry name" value="CATATPASE"/>
</dbReference>
<dbReference type="InterPro" id="IPR059000">
    <property type="entry name" value="ATPase_P-type_domA"/>
</dbReference>
<comment type="similarity">
    <text evidence="2 7">Belongs to the cation transport ATPase (P-type) (TC 3.A.3) family. Type IB subfamily.</text>
</comment>
<reference evidence="9 10" key="1">
    <citation type="submission" date="2019-11" db="EMBL/GenBank/DDBJ databases">
        <title>Isolation of a new High Light Tolerant Cyanobacteria.</title>
        <authorList>
            <person name="Dobson Z."/>
            <person name="Vaughn N."/>
            <person name="Vaughn M."/>
            <person name="Fromme P."/>
            <person name="Mazor Y."/>
        </authorList>
    </citation>
    <scope>NUCLEOTIDE SEQUENCE [LARGE SCALE GENOMIC DNA]</scope>
    <source>
        <strain evidence="9 10">0216</strain>
    </source>
</reference>
<keyword evidence="7" id="KW-0547">Nucleotide-binding</keyword>
<keyword evidence="5" id="KW-1133">Transmembrane helix</keyword>
<evidence type="ECO:0000256" key="7">
    <source>
        <dbReference type="RuleBase" id="RU362081"/>
    </source>
</evidence>
<dbReference type="InterPro" id="IPR044492">
    <property type="entry name" value="P_typ_ATPase_HD_dom"/>
</dbReference>